<proteinExistence type="predicted"/>
<evidence type="ECO:0000256" key="2">
    <source>
        <dbReference type="SAM" id="MobiDB-lite"/>
    </source>
</evidence>
<name>A0A1X2IUR9_9FUNG</name>
<gene>
    <name evidence="3" type="ORF">BCR42DRAFT_406407</name>
</gene>
<dbReference type="OrthoDB" id="2238957at2759"/>
<feature type="compositionally biased region" description="Basic and acidic residues" evidence="2">
    <location>
        <begin position="241"/>
        <end position="250"/>
    </location>
</feature>
<evidence type="ECO:0000256" key="1">
    <source>
        <dbReference type="SAM" id="Coils"/>
    </source>
</evidence>
<dbReference type="STRING" id="90262.A0A1X2IUR9"/>
<accession>A0A1X2IUR9</accession>
<feature type="compositionally biased region" description="Low complexity" evidence="2">
    <location>
        <begin position="256"/>
        <end position="265"/>
    </location>
</feature>
<organism evidence="3 4">
    <name type="scientific">Absidia repens</name>
    <dbReference type="NCBI Taxonomy" id="90262"/>
    <lineage>
        <taxon>Eukaryota</taxon>
        <taxon>Fungi</taxon>
        <taxon>Fungi incertae sedis</taxon>
        <taxon>Mucoromycota</taxon>
        <taxon>Mucoromycotina</taxon>
        <taxon>Mucoromycetes</taxon>
        <taxon>Mucorales</taxon>
        <taxon>Cunninghamellaceae</taxon>
        <taxon>Absidia</taxon>
    </lineage>
</organism>
<feature type="region of interest" description="Disordered" evidence="2">
    <location>
        <begin position="25"/>
        <end position="44"/>
    </location>
</feature>
<feature type="compositionally biased region" description="Polar residues" evidence="2">
    <location>
        <begin position="605"/>
        <end position="638"/>
    </location>
</feature>
<feature type="region of interest" description="Disordered" evidence="2">
    <location>
        <begin position="241"/>
        <end position="265"/>
    </location>
</feature>
<feature type="compositionally biased region" description="Polar residues" evidence="2">
    <location>
        <begin position="438"/>
        <end position="478"/>
    </location>
</feature>
<evidence type="ECO:0000313" key="4">
    <source>
        <dbReference type="Proteomes" id="UP000193560"/>
    </source>
</evidence>
<dbReference type="AlphaFoldDB" id="A0A1X2IUR9"/>
<reference evidence="3 4" key="1">
    <citation type="submission" date="2016-07" db="EMBL/GenBank/DDBJ databases">
        <title>Pervasive Adenine N6-methylation of Active Genes in Fungi.</title>
        <authorList>
            <consortium name="DOE Joint Genome Institute"/>
            <person name="Mondo S.J."/>
            <person name="Dannebaum R.O."/>
            <person name="Kuo R.C."/>
            <person name="Labutti K."/>
            <person name="Haridas S."/>
            <person name="Kuo A."/>
            <person name="Salamov A."/>
            <person name="Ahrendt S.R."/>
            <person name="Lipzen A."/>
            <person name="Sullivan W."/>
            <person name="Andreopoulos W.B."/>
            <person name="Clum A."/>
            <person name="Lindquist E."/>
            <person name="Daum C."/>
            <person name="Ramamoorthy G.K."/>
            <person name="Gryganskyi A."/>
            <person name="Culley D."/>
            <person name="Magnuson J.K."/>
            <person name="James T.Y."/>
            <person name="O'Malley M.A."/>
            <person name="Stajich J.E."/>
            <person name="Spatafora J.W."/>
            <person name="Visel A."/>
            <person name="Grigoriev I.V."/>
        </authorList>
    </citation>
    <scope>NUCLEOTIDE SEQUENCE [LARGE SCALE GENOMIC DNA]</scope>
    <source>
        <strain evidence="3 4">NRRL 1336</strain>
    </source>
</reference>
<feature type="region of interest" description="Disordered" evidence="2">
    <location>
        <begin position="436"/>
        <end position="524"/>
    </location>
</feature>
<protein>
    <submittedName>
        <fullName evidence="3">Uncharacterized protein</fullName>
    </submittedName>
</protein>
<sequence>MSTSNGQDGVDAISPIKAEYEGTITVADDDPSPPNNNSSNADNMLSAVNSKDIVESLKGRIIATNKLLKCLEATKLKSEAEKQKISALTQQLLDQTTENTKLQQSLLKERMTIEELTEKLNRAHNSDNLSSRTDTVQKDLELALQQKQQHENLLSSREMYIKQLEAQIEDLDTKLKSRTKDQKKKDDSSAAIEKKDKQIKELQQELKEAHQIQESAEDDKMEMSITYEMLQRDHEELKEQIENQQKDHHSALVNHQQHQQQLQQKLLKVQQEMQQQQQLLKKPTDAVSATVPIDEFNDIRQKLQHSYTTIESLRKELESLQQSAQLTRPQSANKQNYIDPQLLAEFKRCLAENETMRKEKRVLQDKLTEQLVINDDNVKAKRNSLLALHGIDTAPLLDNPNIYDSANSEVDFEEIDYSTRLQPLTGSSTTMALDRYSSRQQPNSLSSGTSTTQAPTSMVSQERRLSQQQPLTTATSISDRGLPTKSLRGKRAADLESRPTHGTNGLLIPEPRIDRQSQSLSLRKPKLTKLERLVGVRRPAGFGVSPTTGKRKSEPLQKPRKRIVIPESSPSSSSSSSASSQSQSPPPTLSPVSDSDRNASIPPSEITSGKQKASSSMKHTTLRSTQETTPKESISQNPVEFIKTRTEDIVAKPPHQSQRLLNGMEDYMNTHLEIFLASLETIYQKMRSHGVPLVKIEGISQIHTDICAHGVDTLLAMEGCPKYIDAKEKNAAWVLWTLMSLYPKNDPYSKICKWSSENAIKFMTQGKVNLACRYVRLLVLLCKNANDRQRLAVFCYDLMRWSPRNINIISPVINIALIWPDILDLGMEREDAAGTNLIIKAIQRSCAHYCNSDSCNSDKSRDNIKTHYDYMIHLAHWPELPQTQTLQQYILDLKTVLTLPDLKVLYNVNRNAFDDLRINLIKAFELVYWRLDDWSATYNEFIAKELWNMMSDEILSHISLELMGLLARCGLSTEPENTGITTLRQTFKTILDVGNNCPEDEFPLQVIAAKCLIGISKGDLSNVRPVVQWHDQLKASFRDKIPIDLANGIKKLQPWSK</sequence>
<comment type="caution">
    <text evidence="3">The sequence shown here is derived from an EMBL/GenBank/DDBJ whole genome shotgun (WGS) entry which is preliminary data.</text>
</comment>
<feature type="coiled-coil region" evidence="1">
    <location>
        <begin position="71"/>
        <end position="119"/>
    </location>
</feature>
<dbReference type="Proteomes" id="UP000193560">
    <property type="component" value="Unassembled WGS sequence"/>
</dbReference>
<keyword evidence="4" id="KW-1185">Reference proteome</keyword>
<dbReference type="EMBL" id="MCGE01000004">
    <property type="protein sequence ID" value="ORZ22538.1"/>
    <property type="molecule type" value="Genomic_DNA"/>
</dbReference>
<keyword evidence="1" id="KW-0175">Coiled coil</keyword>
<feature type="region of interest" description="Disordered" evidence="2">
    <location>
        <begin position="539"/>
        <end position="638"/>
    </location>
</feature>
<feature type="compositionally biased region" description="Low complexity" evidence="2">
    <location>
        <begin position="566"/>
        <end position="583"/>
    </location>
</feature>
<evidence type="ECO:0000313" key="3">
    <source>
        <dbReference type="EMBL" id="ORZ22538.1"/>
    </source>
</evidence>